<feature type="region of interest" description="Disordered" evidence="5">
    <location>
        <begin position="442"/>
        <end position="527"/>
    </location>
</feature>
<dbReference type="GO" id="GO:0072344">
    <property type="term" value="P:rescue of stalled ribosome"/>
    <property type="evidence" value="ECO:0007669"/>
    <property type="project" value="InterPro"/>
</dbReference>
<feature type="compositionally biased region" description="Polar residues" evidence="5">
    <location>
        <begin position="474"/>
        <end position="504"/>
    </location>
</feature>
<name>A0A1I8A3X4_9BILA</name>
<reference evidence="8" key="1">
    <citation type="submission" date="2016-11" db="UniProtKB">
        <authorList>
            <consortium name="WormBaseParasite"/>
        </authorList>
    </citation>
    <scope>IDENTIFICATION</scope>
</reference>
<evidence type="ECO:0000256" key="4">
    <source>
        <dbReference type="PROSITE-ProRule" id="PRU00175"/>
    </source>
</evidence>
<sequence>MSSNDQGSDNTGSRKNENGRGRGKKKPSGQSNESGSSVGRRSAAHPNKARHQLTLTKEQQEALFDKIAATERTTHCGLPFAGAAQECVICCKMSDLFGIGDCRHPVCIECAIRMRVISDQDSCPQCRGTIAVMHFVQAPEGDWCNFSLAAEFLDHPDTVTHNVRFDSEYAKAAYDRYLSHTCRICSKGENSFTVPTFDSLRHHYGQKHRQFFCHICTENLRLFSWERKTYSSEALQMHMKKGDRDDKSFKGHPSCLFCTERFFDTDQQYKHLRKEHFFCQICEADGVTSVFYKEMAELLTHYHKEHYPCNIDECKQMGIVFRSELELNIHTASEHNSNGRPVAVSLDFRFNDRTFGTSNNRVRTRENNTRAANASATEAQSRPSNVPVAPPTIVSEAEQPRIVPSASAAATSSRIIIPSAQNNQRQINTAYAQRSSFNMTSANDFPTLPSEARSASAATRTTKLIPSIAPRVSLTASSSRKPTPMSQPTRQTVSVKTNFNTRKQNNADDDYVFSGRSSPPPPREAKPKITIIPANSVGRNAQPMPMPLNGPINSKLHFPALGGSSAASAKPVVNWGKPQTTAKPSASNQAKKVTKALPKPDLWPDLCGPSGSAGSNASTELSLKDVSLALLRGTDKNGQPPSSTSGPNPGSMEATQSQGGDKKRKKKKNNVTIVNLADLDQRGGRR</sequence>
<evidence type="ECO:0000256" key="5">
    <source>
        <dbReference type="SAM" id="MobiDB-lite"/>
    </source>
</evidence>
<feature type="region of interest" description="Disordered" evidence="5">
    <location>
        <begin position="633"/>
        <end position="686"/>
    </location>
</feature>
<feature type="region of interest" description="Disordered" evidence="5">
    <location>
        <begin position="1"/>
        <end position="55"/>
    </location>
</feature>
<dbReference type="PANTHER" id="PTHR22938:SF0">
    <property type="entry name" value="E3 UBIQUITIN-PROTEIN LIGASE ZNF598"/>
    <property type="match status" value="1"/>
</dbReference>
<keyword evidence="7" id="KW-1185">Reference proteome</keyword>
<evidence type="ECO:0000313" key="8">
    <source>
        <dbReference type="WBParaSite" id="L893_g32438.t1"/>
    </source>
</evidence>
<dbReference type="GO" id="GO:0008270">
    <property type="term" value="F:zinc ion binding"/>
    <property type="evidence" value="ECO:0007669"/>
    <property type="project" value="UniProtKB-KW"/>
</dbReference>
<evidence type="ECO:0000256" key="2">
    <source>
        <dbReference type="ARBA" id="ARBA00022771"/>
    </source>
</evidence>
<dbReference type="Proteomes" id="UP000095287">
    <property type="component" value="Unplaced"/>
</dbReference>
<dbReference type="GO" id="GO:0016567">
    <property type="term" value="P:protein ubiquitination"/>
    <property type="evidence" value="ECO:0007669"/>
    <property type="project" value="TreeGrafter"/>
</dbReference>
<dbReference type="GO" id="GO:0043022">
    <property type="term" value="F:ribosome binding"/>
    <property type="evidence" value="ECO:0007669"/>
    <property type="project" value="TreeGrafter"/>
</dbReference>
<feature type="compositionally biased region" description="Polar residues" evidence="5">
    <location>
        <begin position="577"/>
        <end position="591"/>
    </location>
</feature>
<dbReference type="InterPro" id="IPR001841">
    <property type="entry name" value="Znf_RING"/>
</dbReference>
<feature type="compositionally biased region" description="Low complexity" evidence="5">
    <location>
        <begin position="369"/>
        <end position="379"/>
    </location>
</feature>
<dbReference type="WBParaSite" id="L893_g32438.t1">
    <property type="protein sequence ID" value="L893_g32438.t1"/>
    <property type="gene ID" value="L893_g32438"/>
</dbReference>
<dbReference type="AlphaFoldDB" id="A0A1I8A3X4"/>
<feature type="compositionally biased region" description="Low complexity" evidence="5">
    <location>
        <begin position="638"/>
        <end position="651"/>
    </location>
</feature>
<proteinExistence type="predicted"/>
<keyword evidence="2 4" id="KW-0863">Zinc-finger</keyword>
<keyword evidence="3" id="KW-0862">Zinc</keyword>
<dbReference type="GO" id="GO:0061630">
    <property type="term" value="F:ubiquitin protein ligase activity"/>
    <property type="evidence" value="ECO:0007669"/>
    <property type="project" value="InterPro"/>
</dbReference>
<keyword evidence="1" id="KW-0479">Metal-binding</keyword>
<protein>
    <submittedName>
        <fullName evidence="8">RING-type E3 ubiquitin transferase</fullName>
    </submittedName>
</protein>
<organism evidence="7 8">
    <name type="scientific">Steinernema glaseri</name>
    <dbReference type="NCBI Taxonomy" id="37863"/>
    <lineage>
        <taxon>Eukaryota</taxon>
        <taxon>Metazoa</taxon>
        <taxon>Ecdysozoa</taxon>
        <taxon>Nematoda</taxon>
        <taxon>Chromadorea</taxon>
        <taxon>Rhabditida</taxon>
        <taxon>Tylenchina</taxon>
        <taxon>Panagrolaimomorpha</taxon>
        <taxon>Strongyloidoidea</taxon>
        <taxon>Steinernematidae</taxon>
        <taxon>Steinernema</taxon>
    </lineage>
</organism>
<dbReference type="InterPro" id="IPR044288">
    <property type="entry name" value="ZNF598/HEL2"/>
</dbReference>
<evidence type="ECO:0000259" key="6">
    <source>
        <dbReference type="PROSITE" id="PS50089"/>
    </source>
</evidence>
<evidence type="ECO:0000313" key="7">
    <source>
        <dbReference type="Proteomes" id="UP000095287"/>
    </source>
</evidence>
<dbReference type="PROSITE" id="PS50089">
    <property type="entry name" value="ZF_RING_2"/>
    <property type="match status" value="1"/>
</dbReference>
<feature type="domain" description="RING-type" evidence="6">
    <location>
        <begin position="87"/>
        <end position="127"/>
    </location>
</feature>
<accession>A0A1I8A3X4</accession>
<dbReference type="InterPro" id="IPR013087">
    <property type="entry name" value="Znf_C2H2_type"/>
</dbReference>
<dbReference type="SUPFAM" id="SSF57850">
    <property type="entry name" value="RING/U-box"/>
    <property type="match status" value="1"/>
</dbReference>
<feature type="compositionally biased region" description="Polar residues" evidence="5">
    <location>
        <begin position="1"/>
        <end position="11"/>
    </location>
</feature>
<evidence type="ECO:0000256" key="1">
    <source>
        <dbReference type="ARBA" id="ARBA00022723"/>
    </source>
</evidence>
<evidence type="ECO:0000256" key="3">
    <source>
        <dbReference type="ARBA" id="ARBA00022833"/>
    </source>
</evidence>
<feature type="compositionally biased region" description="Polar residues" evidence="5">
    <location>
        <begin position="28"/>
        <end position="39"/>
    </location>
</feature>
<dbReference type="SMART" id="SM00355">
    <property type="entry name" value="ZnF_C2H2"/>
    <property type="match status" value="4"/>
</dbReference>
<feature type="region of interest" description="Disordered" evidence="5">
    <location>
        <begin position="564"/>
        <end position="619"/>
    </location>
</feature>
<dbReference type="PROSITE" id="PS00518">
    <property type="entry name" value="ZF_RING_1"/>
    <property type="match status" value="1"/>
</dbReference>
<feature type="region of interest" description="Disordered" evidence="5">
    <location>
        <begin position="356"/>
        <end position="390"/>
    </location>
</feature>
<feature type="compositionally biased region" description="Low complexity" evidence="5">
    <location>
        <begin position="452"/>
        <end position="462"/>
    </location>
</feature>
<dbReference type="PANTHER" id="PTHR22938">
    <property type="entry name" value="ZINC FINGER PROTEIN 598"/>
    <property type="match status" value="1"/>
</dbReference>
<dbReference type="InterPro" id="IPR017907">
    <property type="entry name" value="Znf_RING_CS"/>
</dbReference>
<dbReference type="Pfam" id="PF25447">
    <property type="entry name" value="RING_ZNF598"/>
    <property type="match status" value="1"/>
</dbReference>